<gene>
    <name evidence="1" type="ordered locus">Desti_2970</name>
</gene>
<organism evidence="1 2">
    <name type="scientific">Desulfomonile tiedjei (strain ATCC 49306 / DSM 6799 / DCB-1)</name>
    <dbReference type="NCBI Taxonomy" id="706587"/>
    <lineage>
        <taxon>Bacteria</taxon>
        <taxon>Pseudomonadati</taxon>
        <taxon>Thermodesulfobacteriota</taxon>
        <taxon>Desulfomonilia</taxon>
        <taxon>Desulfomonilales</taxon>
        <taxon>Desulfomonilaceae</taxon>
        <taxon>Desulfomonile</taxon>
    </lineage>
</organism>
<dbReference type="RefSeq" id="WP_014810776.1">
    <property type="nucleotide sequence ID" value="NC_018025.1"/>
</dbReference>
<evidence type="ECO:0000313" key="2">
    <source>
        <dbReference type="Proteomes" id="UP000006055"/>
    </source>
</evidence>
<dbReference type="HOGENOM" id="CLU_1522817_0_0_7"/>
<evidence type="ECO:0000313" key="1">
    <source>
        <dbReference type="EMBL" id="AFM25639.1"/>
    </source>
</evidence>
<name>I4C7U8_DESTA</name>
<accession>I4C7U8</accession>
<reference evidence="2" key="1">
    <citation type="submission" date="2012-06" db="EMBL/GenBank/DDBJ databases">
        <title>Complete sequence of chromosome of Desulfomonile tiedjei DSM 6799.</title>
        <authorList>
            <person name="Lucas S."/>
            <person name="Copeland A."/>
            <person name="Lapidus A."/>
            <person name="Glavina del Rio T."/>
            <person name="Dalin E."/>
            <person name="Tice H."/>
            <person name="Bruce D."/>
            <person name="Goodwin L."/>
            <person name="Pitluck S."/>
            <person name="Peters L."/>
            <person name="Ovchinnikova G."/>
            <person name="Zeytun A."/>
            <person name="Lu M."/>
            <person name="Kyrpides N."/>
            <person name="Mavromatis K."/>
            <person name="Ivanova N."/>
            <person name="Brettin T."/>
            <person name="Detter J.C."/>
            <person name="Han C."/>
            <person name="Larimer F."/>
            <person name="Land M."/>
            <person name="Hauser L."/>
            <person name="Markowitz V."/>
            <person name="Cheng J.-F."/>
            <person name="Hugenholtz P."/>
            <person name="Woyke T."/>
            <person name="Wu D."/>
            <person name="Spring S."/>
            <person name="Schroeder M."/>
            <person name="Brambilla E."/>
            <person name="Klenk H.-P."/>
            <person name="Eisen J.A."/>
        </authorList>
    </citation>
    <scope>NUCLEOTIDE SEQUENCE [LARGE SCALE GENOMIC DNA]</scope>
    <source>
        <strain evidence="2">ATCC 49306 / DSM 6799 / DCB-1</strain>
    </source>
</reference>
<keyword evidence="2" id="KW-1185">Reference proteome</keyword>
<dbReference type="Proteomes" id="UP000006055">
    <property type="component" value="Chromosome"/>
</dbReference>
<dbReference type="EMBL" id="CP003360">
    <property type="protein sequence ID" value="AFM25639.1"/>
    <property type="molecule type" value="Genomic_DNA"/>
</dbReference>
<dbReference type="KEGG" id="dti:Desti_2970"/>
<proteinExistence type="predicted"/>
<dbReference type="STRING" id="706587.Desti_2970"/>
<sequence length="176" mass="20117">MKAAGFFTRSDLTTLSRAASLAEKLTVRYFGLTEDEWKLHPYGIFTRREVDCSLHETDAFANVIRYRTPVIKPTVPRIEKYGIVLQDPNILLALLRSCQHDLWTLGLFILTHELTHIVRFRRFDVDFFASQDSAHREETTVHGITSEILAGVTNTDYIIALYESNIDAKTINISKA</sequence>
<dbReference type="AlphaFoldDB" id="I4C7U8"/>
<dbReference type="OrthoDB" id="5509294at2"/>
<protein>
    <submittedName>
        <fullName evidence="1">Uncharacterized protein</fullName>
    </submittedName>
</protein>